<proteinExistence type="predicted"/>
<keyword evidence="1" id="KW-0812">Transmembrane</keyword>
<reference evidence="2 3" key="1">
    <citation type="submission" date="2019-03" db="EMBL/GenBank/DDBJ databases">
        <title>Genomic Encyclopedia of Type Strains, Phase IV (KMG-IV): sequencing the most valuable type-strain genomes for metagenomic binning, comparative biology and taxonomic classification.</title>
        <authorList>
            <person name="Goeker M."/>
        </authorList>
    </citation>
    <scope>NUCLEOTIDE SEQUENCE [LARGE SCALE GENOMIC DNA]</scope>
    <source>
        <strain evidence="2 3">DSM 13328</strain>
    </source>
</reference>
<gene>
    <name evidence="2" type="ORF">C7391_0728</name>
</gene>
<accession>A0A484F6L8</accession>
<evidence type="ECO:0000313" key="3">
    <source>
        <dbReference type="Proteomes" id="UP000294855"/>
    </source>
</evidence>
<sequence>MKKAVPILVLLILSIFLICPAYGDSQIAPYSYSIEFEEYGTVFYMTTDSDSYPFIDTSHLPETGLYKIDTLENIYTMDEYFYETDLYFTPDGMNFAAMTWQETNEERCVRFFENGKEYKHYSAAELMEDPSKRSFSASHYNWREYQEREEIFDQNNSTLSVVTLDGVYCQFDIKTGEILQKEEANPTPAEIICGKMPLWQLAIPLLIILLIGGGLYWYWKKRNKN</sequence>
<evidence type="ECO:0000256" key="1">
    <source>
        <dbReference type="SAM" id="Phobius"/>
    </source>
</evidence>
<keyword evidence="1" id="KW-0472">Membrane</keyword>
<dbReference type="AlphaFoldDB" id="A0A484F6L8"/>
<organism evidence="2 3">
    <name type="scientific">Methanimicrococcus blatticola</name>
    <dbReference type="NCBI Taxonomy" id="91560"/>
    <lineage>
        <taxon>Archaea</taxon>
        <taxon>Methanobacteriati</taxon>
        <taxon>Methanobacteriota</taxon>
        <taxon>Stenosarchaea group</taxon>
        <taxon>Methanomicrobia</taxon>
        <taxon>Methanosarcinales</taxon>
        <taxon>Methanosarcinaceae</taxon>
        <taxon>Methanimicrococcus</taxon>
    </lineage>
</organism>
<dbReference type="Proteomes" id="UP000294855">
    <property type="component" value="Unassembled WGS sequence"/>
</dbReference>
<keyword evidence="3" id="KW-1185">Reference proteome</keyword>
<comment type="caution">
    <text evidence="2">The sequence shown here is derived from an EMBL/GenBank/DDBJ whole genome shotgun (WGS) entry which is preliminary data.</text>
</comment>
<evidence type="ECO:0000313" key="2">
    <source>
        <dbReference type="EMBL" id="TDQ69403.1"/>
    </source>
</evidence>
<name>A0A484F6L8_9EURY</name>
<dbReference type="EMBL" id="SNYS01000007">
    <property type="protein sequence ID" value="TDQ69403.1"/>
    <property type="molecule type" value="Genomic_DNA"/>
</dbReference>
<dbReference type="RefSeq" id="WP_166627392.1">
    <property type="nucleotide sequence ID" value="NZ_SNYS01000007.1"/>
</dbReference>
<keyword evidence="1" id="KW-1133">Transmembrane helix</keyword>
<protein>
    <submittedName>
        <fullName evidence="2">Uncharacterized protein</fullName>
    </submittedName>
</protein>
<feature type="transmembrane region" description="Helical" evidence="1">
    <location>
        <begin position="198"/>
        <end position="219"/>
    </location>
</feature>